<feature type="transmembrane region" description="Helical" evidence="17">
    <location>
        <begin position="772"/>
        <end position="796"/>
    </location>
</feature>
<protein>
    <recommendedName>
        <fullName evidence="2">P-type Ca(2+) transporter</fullName>
        <ecNumber evidence="2">7.2.2.10</ecNumber>
    </recommendedName>
</protein>
<gene>
    <name evidence="19" type="ORF">FisN_4Lu447</name>
</gene>
<dbReference type="PROSITE" id="PS00154">
    <property type="entry name" value="ATPASE_E1_E2"/>
    <property type="match status" value="1"/>
</dbReference>
<evidence type="ECO:0000256" key="4">
    <source>
        <dbReference type="ARBA" id="ARBA00022568"/>
    </source>
</evidence>
<feature type="transmembrane region" description="Helical" evidence="17">
    <location>
        <begin position="399"/>
        <end position="421"/>
    </location>
</feature>
<evidence type="ECO:0000256" key="13">
    <source>
        <dbReference type="ARBA" id="ARBA00023065"/>
    </source>
</evidence>
<evidence type="ECO:0000256" key="12">
    <source>
        <dbReference type="ARBA" id="ARBA00022989"/>
    </source>
</evidence>
<dbReference type="InterPro" id="IPR023214">
    <property type="entry name" value="HAD_sf"/>
</dbReference>
<evidence type="ECO:0000256" key="3">
    <source>
        <dbReference type="ARBA" id="ARBA00022448"/>
    </source>
</evidence>
<dbReference type="Pfam" id="PF00690">
    <property type="entry name" value="Cation_ATPase_N"/>
    <property type="match status" value="1"/>
</dbReference>
<dbReference type="Gene3D" id="3.40.50.1000">
    <property type="entry name" value="HAD superfamily/HAD-like"/>
    <property type="match status" value="1"/>
</dbReference>
<dbReference type="PANTHER" id="PTHR24093:SF369">
    <property type="entry name" value="CALCIUM-TRANSPORTING ATPASE"/>
    <property type="match status" value="1"/>
</dbReference>
<evidence type="ECO:0000313" key="19">
    <source>
        <dbReference type="EMBL" id="GAX19347.1"/>
    </source>
</evidence>
<name>A0A1Z5JZD9_FISSO</name>
<dbReference type="Pfam" id="PF00689">
    <property type="entry name" value="Cation_ATPase_C"/>
    <property type="match status" value="1"/>
</dbReference>
<dbReference type="InterPro" id="IPR059000">
    <property type="entry name" value="ATPase_P-type_domA"/>
</dbReference>
<evidence type="ECO:0000256" key="10">
    <source>
        <dbReference type="ARBA" id="ARBA00022842"/>
    </source>
</evidence>
<keyword evidence="8" id="KW-0106">Calcium</keyword>
<feature type="transmembrane region" description="Helical" evidence="17">
    <location>
        <begin position="892"/>
        <end position="916"/>
    </location>
</feature>
<evidence type="ECO:0000256" key="16">
    <source>
        <dbReference type="SAM" id="MobiDB-lite"/>
    </source>
</evidence>
<dbReference type="Pfam" id="PF00122">
    <property type="entry name" value="E1-E2_ATPase"/>
    <property type="match status" value="1"/>
</dbReference>
<evidence type="ECO:0000256" key="11">
    <source>
        <dbReference type="ARBA" id="ARBA00022967"/>
    </source>
</evidence>
<evidence type="ECO:0000313" key="20">
    <source>
        <dbReference type="Proteomes" id="UP000198406"/>
    </source>
</evidence>
<dbReference type="NCBIfam" id="TIGR01494">
    <property type="entry name" value="ATPase_P-type"/>
    <property type="match status" value="2"/>
</dbReference>
<evidence type="ECO:0000256" key="6">
    <source>
        <dbReference type="ARBA" id="ARBA00022723"/>
    </source>
</evidence>
<dbReference type="SMART" id="SM00831">
    <property type="entry name" value="Cation_ATPase_N"/>
    <property type="match status" value="1"/>
</dbReference>
<comment type="caution">
    <text evidence="19">The sequence shown here is derived from an EMBL/GenBank/DDBJ whole genome shotgun (WGS) entry which is preliminary data.</text>
</comment>
<feature type="compositionally biased region" description="Basic and acidic residues" evidence="16">
    <location>
        <begin position="1"/>
        <end position="17"/>
    </location>
</feature>
<dbReference type="EMBL" id="BDSP01000136">
    <property type="protein sequence ID" value="GAX19347.1"/>
    <property type="molecule type" value="Genomic_DNA"/>
</dbReference>
<dbReference type="InterPro" id="IPR008250">
    <property type="entry name" value="ATPase_P-typ_transduc_dom_A_sf"/>
</dbReference>
<keyword evidence="13" id="KW-0406">Ion transport</keyword>
<keyword evidence="7" id="KW-0547">Nucleotide-binding</keyword>
<feature type="transmembrane region" description="Helical" evidence="17">
    <location>
        <begin position="233"/>
        <end position="253"/>
    </location>
</feature>
<feature type="transmembrane region" description="Helical" evidence="17">
    <location>
        <begin position="731"/>
        <end position="751"/>
    </location>
</feature>
<keyword evidence="14 17" id="KW-0472">Membrane</keyword>
<dbReference type="EC" id="7.2.2.10" evidence="2"/>
<feature type="region of interest" description="Disordered" evidence="16">
    <location>
        <begin position="91"/>
        <end position="111"/>
    </location>
</feature>
<keyword evidence="3" id="KW-0813">Transport</keyword>
<accession>A0A1Z5JZD9</accession>
<feature type="transmembrane region" description="Helical" evidence="17">
    <location>
        <begin position="433"/>
        <end position="458"/>
    </location>
</feature>
<organism evidence="19 20">
    <name type="scientific">Fistulifera solaris</name>
    <name type="common">Oleaginous diatom</name>
    <dbReference type="NCBI Taxonomy" id="1519565"/>
    <lineage>
        <taxon>Eukaryota</taxon>
        <taxon>Sar</taxon>
        <taxon>Stramenopiles</taxon>
        <taxon>Ochrophyta</taxon>
        <taxon>Bacillariophyta</taxon>
        <taxon>Bacillariophyceae</taxon>
        <taxon>Bacillariophycidae</taxon>
        <taxon>Naviculales</taxon>
        <taxon>Naviculaceae</taxon>
        <taxon>Fistulifera</taxon>
    </lineage>
</organism>
<keyword evidence="5 17" id="KW-0812">Transmembrane</keyword>
<evidence type="ECO:0000259" key="18">
    <source>
        <dbReference type="SMART" id="SM00831"/>
    </source>
</evidence>
<feature type="compositionally biased region" description="Basic and acidic residues" evidence="16">
    <location>
        <begin position="91"/>
        <end position="108"/>
    </location>
</feature>
<dbReference type="PRINTS" id="PR00119">
    <property type="entry name" value="CATATPASE"/>
</dbReference>
<evidence type="ECO:0000256" key="17">
    <source>
        <dbReference type="SAM" id="Phobius"/>
    </source>
</evidence>
<dbReference type="Gene3D" id="1.20.1110.10">
    <property type="entry name" value="Calcium-transporting ATPase, transmembrane domain"/>
    <property type="match status" value="2"/>
</dbReference>
<proteinExistence type="predicted"/>
<feature type="transmembrane region" description="Helical" evidence="17">
    <location>
        <begin position="856"/>
        <end position="880"/>
    </location>
</feature>
<keyword evidence="10" id="KW-0460">Magnesium</keyword>
<sequence length="924" mass="99447">MENDNRSATETAAKDEAEVTGSLRSTGNRDPGSRFGGLEAAVEASIASSIGTQLGDITAPYPVTASELGILSNDRTPEALAKLLEKGVKTYAGDDGKDTKASYEDPEKVSPQQKLLRDVEQLVAKIRQLGEKGEGHDDEAGGHKEMDMAANVLTSVLLRSSPESGIDPREVEIRREVFGTNALSEKKLTSFLQLCWEASHDFVLCMLMVLGTISIVVEATTHEGPCNTCWIEGAAILFSVCIVILVTAGIDYAKQFAFIRLSKSLHESNTKSVIRDGKQISVTDDDIVVGDILSVNSHNLASIPADCVLLGPASDLKMNESSLTGESHLISKQPGDVILSGTNAAQGSGKMVVIAVGVNSVSGKIKARVYETGDHEDELGGEGENSPLYVKLDDIAKKIGLGGTFAASIAFIVSCIIGLGVEGDSVSNLVDYLVTAITVLAVAVPEGLPLAVTLSLAFSSNKMMSEQNLVKHLEACETMGCATTICTDKTGTLTANKMTARALYSGKVNYAVDDPAVTLGSYVMSHQGGLGKPVLDLICQCISINSMNETVLYFDNNGKELSSSGNPTELALLHVVHELGQSAEFDKIWPHLRVLARSSPDDKLTLAHGLNQSNLFADKEVCKRLLAEDGIRIFPDRQVVAMTGDGTNDAPALKRADIGFAMGIAGTQIAKDAADIILIDDNFASIVTAAKWGRNVYASIQKFLQFQLTVNIAAVITALVGAFTYQISPLAAIQLLWVNLLMDSLASLALASEPPLESLLQKPPVNRTDSMITNHMLANMLGQAAYQVIVVMVLLFKGPDIFDGMEAGHILYEDDINSVHYTLIFNSFVWMQLFNEINCRNLKGEFNVFSGLFNNPLFYGIWITTAVLQALIVEFGSIAFKVADDGLELKYWIVSMVLGLGAFPVYQIIHLFFRLFQKKSRASK</sequence>
<feature type="transmembrane region" description="Helical" evidence="17">
    <location>
        <begin position="816"/>
        <end position="835"/>
    </location>
</feature>
<dbReference type="PRINTS" id="PR00120">
    <property type="entry name" value="HATPASE"/>
</dbReference>
<dbReference type="GO" id="GO:0005886">
    <property type="term" value="C:plasma membrane"/>
    <property type="evidence" value="ECO:0007669"/>
    <property type="project" value="TreeGrafter"/>
</dbReference>
<dbReference type="InterPro" id="IPR004014">
    <property type="entry name" value="ATPase_P-typ_cation-transptr_N"/>
</dbReference>
<dbReference type="GO" id="GO:0016887">
    <property type="term" value="F:ATP hydrolysis activity"/>
    <property type="evidence" value="ECO:0007669"/>
    <property type="project" value="InterPro"/>
</dbReference>
<feature type="domain" description="Cation-transporting P-type ATPase N-terminal" evidence="18">
    <location>
        <begin position="149"/>
        <end position="219"/>
    </location>
</feature>
<reference evidence="19 20" key="1">
    <citation type="journal article" date="2015" name="Plant Cell">
        <title>Oil accumulation by the oleaginous diatom Fistulifera solaris as revealed by the genome and transcriptome.</title>
        <authorList>
            <person name="Tanaka T."/>
            <person name="Maeda Y."/>
            <person name="Veluchamy A."/>
            <person name="Tanaka M."/>
            <person name="Abida H."/>
            <person name="Marechal E."/>
            <person name="Bowler C."/>
            <person name="Muto M."/>
            <person name="Sunaga Y."/>
            <person name="Tanaka M."/>
            <person name="Yoshino T."/>
            <person name="Taniguchi T."/>
            <person name="Fukuda Y."/>
            <person name="Nemoto M."/>
            <person name="Matsumoto M."/>
            <person name="Wong P.S."/>
            <person name="Aburatani S."/>
            <person name="Fujibuchi W."/>
        </authorList>
    </citation>
    <scope>NUCLEOTIDE SEQUENCE [LARGE SCALE GENOMIC DNA]</scope>
    <source>
        <strain evidence="19 20">JPCC DA0580</strain>
    </source>
</reference>
<dbReference type="InterPro" id="IPR023298">
    <property type="entry name" value="ATPase_P-typ_TM_dom_sf"/>
</dbReference>
<keyword evidence="12 17" id="KW-1133">Transmembrane helix</keyword>
<feature type="transmembrane region" description="Helical" evidence="17">
    <location>
        <begin position="703"/>
        <end position="725"/>
    </location>
</feature>
<evidence type="ECO:0000256" key="15">
    <source>
        <dbReference type="ARBA" id="ARBA00048694"/>
    </source>
</evidence>
<evidence type="ECO:0000256" key="5">
    <source>
        <dbReference type="ARBA" id="ARBA00022692"/>
    </source>
</evidence>
<keyword evidence="11" id="KW-1278">Translocase</keyword>
<feature type="transmembrane region" description="Helical" evidence="17">
    <location>
        <begin position="202"/>
        <end position="221"/>
    </location>
</feature>
<dbReference type="SUPFAM" id="SSF81653">
    <property type="entry name" value="Calcium ATPase, transduction domain A"/>
    <property type="match status" value="1"/>
</dbReference>
<evidence type="ECO:0000256" key="7">
    <source>
        <dbReference type="ARBA" id="ARBA00022741"/>
    </source>
</evidence>
<evidence type="ECO:0000256" key="1">
    <source>
        <dbReference type="ARBA" id="ARBA00004127"/>
    </source>
</evidence>
<dbReference type="Gene3D" id="2.70.150.10">
    <property type="entry name" value="Calcium-transporting ATPase, cytoplasmic transduction domain A"/>
    <property type="match status" value="1"/>
</dbReference>
<comment type="subcellular location">
    <subcellularLocation>
        <location evidence="1">Endomembrane system</location>
        <topology evidence="1">Multi-pass membrane protein</topology>
    </subcellularLocation>
</comment>
<dbReference type="SUPFAM" id="SSF81665">
    <property type="entry name" value="Calcium ATPase, transmembrane domain M"/>
    <property type="match status" value="1"/>
</dbReference>
<keyword evidence="20" id="KW-1185">Reference proteome</keyword>
<evidence type="ECO:0000256" key="8">
    <source>
        <dbReference type="ARBA" id="ARBA00022837"/>
    </source>
</evidence>
<dbReference type="OrthoDB" id="116380at2759"/>
<dbReference type="GO" id="GO:0046872">
    <property type="term" value="F:metal ion binding"/>
    <property type="evidence" value="ECO:0007669"/>
    <property type="project" value="UniProtKB-KW"/>
</dbReference>
<comment type="catalytic activity">
    <reaction evidence="15">
        <text>Ca(2+)(in) + ATP + H2O = Ca(2+)(out) + ADP + phosphate + H(+)</text>
        <dbReference type="Rhea" id="RHEA:18105"/>
        <dbReference type="ChEBI" id="CHEBI:15377"/>
        <dbReference type="ChEBI" id="CHEBI:15378"/>
        <dbReference type="ChEBI" id="CHEBI:29108"/>
        <dbReference type="ChEBI" id="CHEBI:30616"/>
        <dbReference type="ChEBI" id="CHEBI:43474"/>
        <dbReference type="ChEBI" id="CHEBI:456216"/>
        <dbReference type="EC" id="7.2.2.10"/>
    </reaction>
</comment>
<dbReference type="InterPro" id="IPR036412">
    <property type="entry name" value="HAD-like_sf"/>
</dbReference>
<dbReference type="SUPFAM" id="SSF56784">
    <property type="entry name" value="HAD-like"/>
    <property type="match status" value="1"/>
</dbReference>
<evidence type="ECO:0000256" key="14">
    <source>
        <dbReference type="ARBA" id="ARBA00023136"/>
    </source>
</evidence>
<evidence type="ECO:0000256" key="9">
    <source>
        <dbReference type="ARBA" id="ARBA00022840"/>
    </source>
</evidence>
<dbReference type="FunFam" id="1.20.1110.10:FF:000039">
    <property type="entry name" value="Calcium-transporting ATPase"/>
    <property type="match status" value="1"/>
</dbReference>
<dbReference type="PANTHER" id="PTHR24093">
    <property type="entry name" value="CATION TRANSPORTING ATPASE"/>
    <property type="match status" value="1"/>
</dbReference>
<evidence type="ECO:0000256" key="2">
    <source>
        <dbReference type="ARBA" id="ARBA00012790"/>
    </source>
</evidence>
<dbReference type="InterPro" id="IPR018303">
    <property type="entry name" value="ATPase_P-typ_P_site"/>
</dbReference>
<dbReference type="GO" id="GO:0012505">
    <property type="term" value="C:endomembrane system"/>
    <property type="evidence" value="ECO:0007669"/>
    <property type="project" value="UniProtKB-SubCell"/>
</dbReference>
<dbReference type="InterPro" id="IPR023299">
    <property type="entry name" value="ATPase_P-typ_cyto_dom_N"/>
</dbReference>
<feature type="region of interest" description="Disordered" evidence="16">
    <location>
        <begin position="1"/>
        <end position="36"/>
    </location>
</feature>
<dbReference type="InterPro" id="IPR001757">
    <property type="entry name" value="P_typ_ATPase"/>
</dbReference>
<dbReference type="InParanoid" id="A0A1Z5JZD9"/>
<dbReference type="Proteomes" id="UP000198406">
    <property type="component" value="Unassembled WGS sequence"/>
</dbReference>
<keyword evidence="9" id="KW-0067">ATP-binding</keyword>
<dbReference type="GO" id="GO:0005388">
    <property type="term" value="F:P-type calcium transporter activity"/>
    <property type="evidence" value="ECO:0007669"/>
    <property type="project" value="UniProtKB-EC"/>
</dbReference>
<dbReference type="InterPro" id="IPR006068">
    <property type="entry name" value="ATPase_P-typ_cation-transptr_C"/>
</dbReference>
<dbReference type="GO" id="GO:0005524">
    <property type="term" value="F:ATP binding"/>
    <property type="evidence" value="ECO:0007669"/>
    <property type="project" value="UniProtKB-KW"/>
</dbReference>
<dbReference type="Gene3D" id="3.40.1110.10">
    <property type="entry name" value="Calcium-transporting ATPase, cytoplasmic domain N"/>
    <property type="match status" value="1"/>
</dbReference>
<keyword evidence="4" id="KW-0109">Calcium transport</keyword>
<keyword evidence="6" id="KW-0479">Metal-binding</keyword>
<dbReference type="AlphaFoldDB" id="A0A1Z5JZD9"/>